<dbReference type="EMBL" id="AAZO01006873">
    <property type="status" value="NOT_ANNOTATED_CDS"/>
    <property type="molecule type" value="Genomic_DNA"/>
</dbReference>
<gene>
    <name evidence="3" type="primary">8234820</name>
    <name evidence="2" type="ORF">Phum_PHUM565860</name>
</gene>
<dbReference type="AlphaFoldDB" id="E0W0Z6"/>
<proteinExistence type="predicted"/>
<dbReference type="InParanoid" id="E0W0Z6"/>
<dbReference type="CTD" id="8234820"/>
<dbReference type="RefSeq" id="XP_002432039.1">
    <property type="nucleotide sequence ID" value="XM_002431994.1"/>
</dbReference>
<dbReference type="EnsemblMetazoa" id="PHUM565860-RA">
    <property type="protein sequence ID" value="PHUM565860-PA"/>
    <property type="gene ID" value="PHUM565860"/>
</dbReference>
<dbReference type="GeneID" id="8234820"/>
<protein>
    <submittedName>
        <fullName evidence="2 3">Uncharacterized protein</fullName>
    </submittedName>
</protein>
<dbReference type="OrthoDB" id="5239715at2759"/>
<evidence type="ECO:0000313" key="3">
    <source>
        <dbReference type="EnsemblMetazoa" id="PHUM565860-PA"/>
    </source>
</evidence>
<dbReference type="eggNOG" id="ENOG502SFD4">
    <property type="taxonomic scope" value="Eukaryota"/>
</dbReference>
<feature type="compositionally biased region" description="Basic and acidic residues" evidence="1">
    <location>
        <begin position="1"/>
        <end position="13"/>
    </location>
</feature>
<dbReference type="KEGG" id="phu:Phum_PHUM565860"/>
<keyword evidence="4" id="KW-1185">Reference proteome</keyword>
<dbReference type="HOGENOM" id="CLU_2124023_0_0_1"/>
<feature type="compositionally biased region" description="Basic residues" evidence="1">
    <location>
        <begin position="58"/>
        <end position="72"/>
    </location>
</feature>
<sequence length="114" mass="12637">MVENINKKTEKSARVTGGKSVRRRTHNLVDGTVSTGSSETRIDLTNNQNSTPDASPGIRRKGSTRKSFKQTPRKSAAFLDVPTLMGGEQMEGEDEDSYRLRSVKQSFGMTMKNK</sequence>
<reference evidence="3" key="3">
    <citation type="submission" date="2021-02" db="UniProtKB">
        <authorList>
            <consortium name="EnsemblMetazoa"/>
        </authorList>
    </citation>
    <scope>IDENTIFICATION</scope>
    <source>
        <strain evidence="3">USDA</strain>
    </source>
</reference>
<name>E0W0Z6_PEDHC</name>
<reference evidence="2" key="1">
    <citation type="submission" date="2007-04" db="EMBL/GenBank/DDBJ databases">
        <title>Annotation of Pediculus humanus corporis strain USDA.</title>
        <authorList>
            <person name="Kirkness E."/>
            <person name="Hannick L."/>
            <person name="Hass B."/>
            <person name="Bruggner R."/>
            <person name="Lawson D."/>
            <person name="Bidwell S."/>
            <person name="Joardar V."/>
            <person name="Caler E."/>
            <person name="Walenz B."/>
            <person name="Inman J."/>
            <person name="Schobel S."/>
            <person name="Galinsky K."/>
            <person name="Amedeo P."/>
            <person name="Strausberg R."/>
        </authorList>
    </citation>
    <scope>NUCLEOTIDE SEQUENCE</scope>
    <source>
        <strain evidence="2">USDA</strain>
    </source>
</reference>
<evidence type="ECO:0000256" key="1">
    <source>
        <dbReference type="SAM" id="MobiDB-lite"/>
    </source>
</evidence>
<dbReference type="Proteomes" id="UP000009046">
    <property type="component" value="Unassembled WGS sequence"/>
</dbReference>
<organism>
    <name type="scientific">Pediculus humanus subsp. corporis</name>
    <name type="common">Body louse</name>
    <dbReference type="NCBI Taxonomy" id="121224"/>
    <lineage>
        <taxon>Eukaryota</taxon>
        <taxon>Metazoa</taxon>
        <taxon>Ecdysozoa</taxon>
        <taxon>Arthropoda</taxon>
        <taxon>Hexapoda</taxon>
        <taxon>Insecta</taxon>
        <taxon>Pterygota</taxon>
        <taxon>Neoptera</taxon>
        <taxon>Paraneoptera</taxon>
        <taxon>Psocodea</taxon>
        <taxon>Troctomorpha</taxon>
        <taxon>Phthiraptera</taxon>
        <taxon>Anoplura</taxon>
        <taxon>Pediculidae</taxon>
        <taxon>Pediculus</taxon>
    </lineage>
</organism>
<evidence type="ECO:0000313" key="4">
    <source>
        <dbReference type="Proteomes" id="UP000009046"/>
    </source>
</evidence>
<reference evidence="2" key="2">
    <citation type="submission" date="2007-04" db="EMBL/GenBank/DDBJ databases">
        <title>The genome of the human body louse.</title>
        <authorList>
            <consortium name="The Human Body Louse Genome Consortium"/>
            <person name="Kirkness E."/>
            <person name="Walenz B."/>
            <person name="Hass B."/>
            <person name="Bruggner R."/>
            <person name="Strausberg R."/>
        </authorList>
    </citation>
    <scope>NUCLEOTIDE SEQUENCE</scope>
    <source>
        <strain evidence="2">USDA</strain>
    </source>
</reference>
<accession>E0W0Z6</accession>
<feature type="compositionally biased region" description="Polar residues" evidence="1">
    <location>
        <begin position="32"/>
        <end position="53"/>
    </location>
</feature>
<dbReference type="EMBL" id="DS235863">
    <property type="protein sequence ID" value="EEB19301.1"/>
    <property type="molecule type" value="Genomic_DNA"/>
</dbReference>
<dbReference type="STRING" id="121224.E0W0Z6"/>
<dbReference type="EMBL" id="AAZO01006872">
    <property type="status" value="NOT_ANNOTATED_CDS"/>
    <property type="molecule type" value="Genomic_DNA"/>
</dbReference>
<dbReference type="VEuPathDB" id="VectorBase:PHUM565860"/>
<evidence type="ECO:0000313" key="2">
    <source>
        <dbReference type="EMBL" id="EEB19301.1"/>
    </source>
</evidence>
<feature type="region of interest" description="Disordered" evidence="1">
    <location>
        <begin position="1"/>
        <end position="75"/>
    </location>
</feature>